<keyword evidence="2" id="KW-0496">Mitochondrion</keyword>
<accession>A0A101LUU8</accession>
<dbReference type="EMBL" id="LKAM01000016">
    <property type="protein sequence ID" value="KUM45784.1"/>
    <property type="molecule type" value="Genomic_DNA"/>
</dbReference>
<proteinExistence type="predicted"/>
<feature type="chain" id="PRO_5007100109" evidence="1">
    <location>
        <begin position="17"/>
        <end position="54"/>
    </location>
</feature>
<dbReference type="AlphaFoldDB" id="A0A101LUU8"/>
<reference evidence="2" key="1">
    <citation type="journal article" date="2015" name="Genome Biol. Evol.">
        <title>Organellar Genomes of White Spruce (Picea glauca): Assembly and Annotation.</title>
        <authorList>
            <person name="Jackman S.D."/>
            <person name="Warren R.L."/>
            <person name="Gibb E.A."/>
            <person name="Vandervalk B.P."/>
            <person name="Mohamadi H."/>
            <person name="Chu J."/>
            <person name="Raymond A."/>
            <person name="Pleasance S."/>
            <person name="Coope R."/>
            <person name="Wildung M.R."/>
            <person name="Ritland C.E."/>
            <person name="Bousquet J."/>
            <person name="Jones S.J."/>
            <person name="Bohlmann J."/>
            <person name="Birol I."/>
        </authorList>
    </citation>
    <scope>NUCLEOTIDE SEQUENCE [LARGE SCALE GENOMIC DNA]</scope>
    <source>
        <tissue evidence="2">Flushing bud</tissue>
    </source>
</reference>
<protein>
    <submittedName>
        <fullName evidence="2">Uncharacterized protein</fullName>
    </submittedName>
</protein>
<gene>
    <name evidence="2" type="ORF">ABT39_MTgene2351</name>
</gene>
<evidence type="ECO:0000256" key="1">
    <source>
        <dbReference type="SAM" id="SignalP"/>
    </source>
</evidence>
<evidence type="ECO:0000313" key="2">
    <source>
        <dbReference type="EMBL" id="KUM45784.1"/>
    </source>
</evidence>
<sequence>MLLGMLLPMPLLPVLLVKLGRLARMLKLVKLGQQKKLLHKLSCWTKITCFIDWI</sequence>
<keyword evidence="1" id="KW-0732">Signal</keyword>
<feature type="signal peptide" evidence="1">
    <location>
        <begin position="1"/>
        <end position="16"/>
    </location>
</feature>
<geneLocation type="mitochondrion" evidence="2"/>
<comment type="caution">
    <text evidence="2">The sequence shown here is derived from an EMBL/GenBank/DDBJ whole genome shotgun (WGS) entry which is preliminary data.</text>
</comment>
<name>A0A101LUU8_PICGL</name>
<organism evidence="2">
    <name type="scientific">Picea glauca</name>
    <name type="common">White spruce</name>
    <name type="synonym">Pinus glauca</name>
    <dbReference type="NCBI Taxonomy" id="3330"/>
    <lineage>
        <taxon>Eukaryota</taxon>
        <taxon>Viridiplantae</taxon>
        <taxon>Streptophyta</taxon>
        <taxon>Embryophyta</taxon>
        <taxon>Tracheophyta</taxon>
        <taxon>Spermatophyta</taxon>
        <taxon>Pinopsida</taxon>
        <taxon>Pinidae</taxon>
        <taxon>Conifers I</taxon>
        <taxon>Pinales</taxon>
        <taxon>Pinaceae</taxon>
        <taxon>Picea</taxon>
    </lineage>
</organism>